<feature type="domain" description="Nuclear receptor" evidence="9">
    <location>
        <begin position="2"/>
        <end position="81"/>
    </location>
</feature>
<evidence type="ECO:0000259" key="10">
    <source>
        <dbReference type="PROSITE" id="PS51843"/>
    </source>
</evidence>
<dbReference type="SMART" id="SM00399">
    <property type="entry name" value="ZnF_C4"/>
    <property type="match status" value="1"/>
</dbReference>
<feature type="domain" description="NR LBD" evidence="10">
    <location>
        <begin position="78"/>
        <end position="366"/>
    </location>
</feature>
<accession>A0AAN5CDP4</accession>
<dbReference type="SUPFAM" id="SSF48508">
    <property type="entry name" value="Nuclear receptor ligand-binding domain"/>
    <property type="match status" value="1"/>
</dbReference>
<evidence type="ECO:0000259" key="9">
    <source>
        <dbReference type="PROSITE" id="PS51030"/>
    </source>
</evidence>
<evidence type="ECO:0000256" key="3">
    <source>
        <dbReference type="ARBA" id="ARBA00022833"/>
    </source>
</evidence>
<dbReference type="InterPro" id="IPR000536">
    <property type="entry name" value="Nucl_hrmn_rcpt_lig-bd"/>
</dbReference>
<feature type="non-terminal residue" evidence="11">
    <location>
        <position position="1"/>
    </location>
</feature>
<keyword evidence="4" id="KW-0805">Transcription regulation</keyword>
<dbReference type="EMBL" id="BTRK01000003">
    <property type="protein sequence ID" value="GMR39752.1"/>
    <property type="molecule type" value="Genomic_DNA"/>
</dbReference>
<evidence type="ECO:0000313" key="12">
    <source>
        <dbReference type="Proteomes" id="UP001328107"/>
    </source>
</evidence>
<proteinExistence type="predicted"/>
<evidence type="ECO:0000256" key="2">
    <source>
        <dbReference type="ARBA" id="ARBA00022771"/>
    </source>
</evidence>
<dbReference type="Pfam" id="PF00105">
    <property type="entry name" value="zf-C4"/>
    <property type="match status" value="1"/>
</dbReference>
<evidence type="ECO:0000256" key="4">
    <source>
        <dbReference type="ARBA" id="ARBA00023015"/>
    </source>
</evidence>
<dbReference type="PANTHER" id="PTHR46011:SF6">
    <property type="entry name" value="HIGH ZINC ACTIVATED NUCLEAR RECEPTOR PROTEIN"/>
    <property type="match status" value="1"/>
</dbReference>
<dbReference type="InterPro" id="IPR035500">
    <property type="entry name" value="NHR-like_dom_sf"/>
</dbReference>
<gene>
    <name evidence="11" type="ORF">PMAYCL1PPCAC_09947</name>
</gene>
<keyword evidence="8" id="KW-0539">Nucleus</keyword>
<dbReference type="SMART" id="SM00430">
    <property type="entry name" value="HOLI"/>
    <property type="match status" value="1"/>
</dbReference>
<dbReference type="InterPro" id="IPR001628">
    <property type="entry name" value="Znf_hrmn_rcpt"/>
</dbReference>
<keyword evidence="2" id="KW-0863">Zinc-finger</keyword>
<dbReference type="GO" id="GO:0043565">
    <property type="term" value="F:sequence-specific DNA binding"/>
    <property type="evidence" value="ECO:0007669"/>
    <property type="project" value="InterPro"/>
</dbReference>
<dbReference type="Proteomes" id="UP001328107">
    <property type="component" value="Unassembled WGS sequence"/>
</dbReference>
<dbReference type="GO" id="GO:0008270">
    <property type="term" value="F:zinc ion binding"/>
    <property type="evidence" value="ECO:0007669"/>
    <property type="project" value="UniProtKB-KW"/>
</dbReference>
<dbReference type="PANTHER" id="PTHR46011">
    <property type="entry name" value="NUCLEAR HORMONE RECEPTOR FAMILY MEMBER NHR-86-RELATED"/>
    <property type="match status" value="1"/>
</dbReference>
<keyword evidence="5" id="KW-0238">DNA-binding</keyword>
<dbReference type="AlphaFoldDB" id="A0AAN5CDP4"/>
<evidence type="ECO:0000313" key="11">
    <source>
        <dbReference type="EMBL" id="GMR39752.1"/>
    </source>
</evidence>
<evidence type="ECO:0000256" key="5">
    <source>
        <dbReference type="ARBA" id="ARBA00023125"/>
    </source>
</evidence>
<dbReference type="SUPFAM" id="SSF57716">
    <property type="entry name" value="Glucocorticoid receptor-like (DNA-binding domain)"/>
    <property type="match status" value="1"/>
</dbReference>
<feature type="non-terminal residue" evidence="11">
    <location>
        <position position="366"/>
    </location>
</feature>
<dbReference type="Pfam" id="PF00104">
    <property type="entry name" value="Hormone_recep"/>
    <property type="match status" value="1"/>
</dbReference>
<keyword evidence="6" id="KW-0804">Transcription</keyword>
<keyword evidence="12" id="KW-1185">Reference proteome</keyword>
<evidence type="ECO:0000256" key="7">
    <source>
        <dbReference type="ARBA" id="ARBA00023170"/>
    </source>
</evidence>
<dbReference type="GO" id="GO:0005634">
    <property type="term" value="C:nucleus"/>
    <property type="evidence" value="ECO:0007669"/>
    <property type="project" value="TreeGrafter"/>
</dbReference>
<keyword evidence="3" id="KW-0862">Zinc</keyword>
<keyword evidence="1" id="KW-0479">Metal-binding</keyword>
<evidence type="ECO:0008006" key="13">
    <source>
        <dbReference type="Google" id="ProtNLM"/>
    </source>
</evidence>
<dbReference type="PROSITE" id="PS51843">
    <property type="entry name" value="NR_LBD"/>
    <property type="match status" value="1"/>
</dbReference>
<evidence type="ECO:0000256" key="1">
    <source>
        <dbReference type="ARBA" id="ARBA00022723"/>
    </source>
</evidence>
<keyword evidence="7" id="KW-0675">Receptor</keyword>
<name>A0AAN5CDP4_9BILA</name>
<evidence type="ECO:0000256" key="8">
    <source>
        <dbReference type="ARBA" id="ARBA00023242"/>
    </source>
</evidence>
<dbReference type="GO" id="GO:0003700">
    <property type="term" value="F:DNA-binding transcription factor activity"/>
    <property type="evidence" value="ECO:0007669"/>
    <property type="project" value="InterPro"/>
</dbReference>
<organism evidence="11 12">
    <name type="scientific">Pristionchus mayeri</name>
    <dbReference type="NCBI Taxonomy" id="1317129"/>
    <lineage>
        <taxon>Eukaryota</taxon>
        <taxon>Metazoa</taxon>
        <taxon>Ecdysozoa</taxon>
        <taxon>Nematoda</taxon>
        <taxon>Chromadorea</taxon>
        <taxon>Rhabditida</taxon>
        <taxon>Rhabditina</taxon>
        <taxon>Diplogasteromorpha</taxon>
        <taxon>Diplogasteroidea</taxon>
        <taxon>Neodiplogasteridae</taxon>
        <taxon>Pristionchus</taxon>
    </lineage>
</organism>
<comment type="caution">
    <text evidence="11">The sequence shown here is derived from an EMBL/GenBank/DDBJ whole genome shotgun (WGS) entry which is preliminary data.</text>
</comment>
<dbReference type="Gene3D" id="1.10.565.10">
    <property type="entry name" value="Retinoid X Receptor"/>
    <property type="match status" value="1"/>
</dbReference>
<sequence length="366" mass="41939">TMRNCLICEVPITECHLGIDSCRACCVFYKRTRKLDKELLKCTTGMDDCIELDPKTSCRKCRFRKFTYVLTKSSNPVSVKDEIESDSDLEKQLGPSTSFLDHDSFTLMTAPPSATPLLDRIKNGYGFVCASRKTGEVPLIPSDFIPTQEKIENADKHFFPITYDKIIPTAKIYLSALFDFGSAVFHDYRSLTDKDKSAIITSSFKHIVALDLAYRSANYFPDCDTRLVSYIFTARNNDIDAFLDTCPNEINKEEISKAFRLNSKKLISMKEDLKRFAPTDDEFALLYGLSFWSSEVSLTCEEMTVMVEMNRKSIMEELHTVYKQQGRRDYAARLGELMCVLSNIEEISTLHQTNLELYKLMNIFDF</sequence>
<dbReference type="InterPro" id="IPR013088">
    <property type="entry name" value="Znf_NHR/GATA"/>
</dbReference>
<reference evidence="12" key="1">
    <citation type="submission" date="2022-10" db="EMBL/GenBank/DDBJ databases">
        <title>Genome assembly of Pristionchus species.</title>
        <authorList>
            <person name="Yoshida K."/>
            <person name="Sommer R.J."/>
        </authorList>
    </citation>
    <scope>NUCLEOTIDE SEQUENCE [LARGE SCALE GENOMIC DNA]</scope>
    <source>
        <strain evidence="12">RS5460</strain>
    </source>
</reference>
<dbReference type="Gene3D" id="3.30.50.10">
    <property type="entry name" value="Erythroid Transcription Factor GATA-1, subunit A"/>
    <property type="match status" value="1"/>
</dbReference>
<dbReference type="PROSITE" id="PS51030">
    <property type="entry name" value="NUCLEAR_REC_DBD_2"/>
    <property type="match status" value="1"/>
</dbReference>
<protein>
    <recommendedName>
        <fullName evidence="13">Nuclear receptor</fullName>
    </recommendedName>
</protein>
<evidence type="ECO:0000256" key="6">
    <source>
        <dbReference type="ARBA" id="ARBA00023163"/>
    </source>
</evidence>